<dbReference type="Proteomes" id="UP000198510">
    <property type="component" value="Unassembled WGS sequence"/>
</dbReference>
<sequence>MDQMLFETQSKDDITALLNAHPLFTEKFLNRSQLPHDSILVNQLYALVHDSHMDTLFQQTSRYYEEIDDVRNDLEDALQHVKYYYPDFVIPKVYTIVSGFGTDLFATDSLIVVGLEYFMGDDPDLYKPAGLPEYMQRRYQKNTLVPMVLTLISEKYNQADRLDNSLISEMTYYGKAYYFTKQMLPCTPDSLIIGYTSEEMRTVESYQKSIWAHFVDKQLLYETNHFEVTRYVGERPFVGEISRSCPGRVGRWVGWEIVRKYMEETDTTLPELMAMTDGKKLLEQSRYRPRE</sequence>
<name>A0A1G9ESZ8_9BACT</name>
<dbReference type="AlphaFoldDB" id="A0A1G9ESZ8"/>
<reference evidence="1 2" key="1">
    <citation type="submission" date="2016-10" db="EMBL/GenBank/DDBJ databases">
        <authorList>
            <person name="de Groot N.N."/>
        </authorList>
    </citation>
    <scope>NUCLEOTIDE SEQUENCE [LARGE SCALE GENOMIC DNA]</scope>
    <source>
        <strain evidence="1 2">DSM 25186</strain>
    </source>
</reference>
<dbReference type="InterPro" id="IPR019853">
    <property type="entry name" value="GldB-like"/>
</dbReference>
<dbReference type="EMBL" id="FNFO01000003">
    <property type="protein sequence ID" value="SDK79181.1"/>
    <property type="molecule type" value="Genomic_DNA"/>
</dbReference>
<gene>
    <name evidence="1" type="ORF">SAMN05421823_103575</name>
</gene>
<protein>
    <submittedName>
        <fullName evidence="1">Gliding motility-associated lipoprotein GldB</fullName>
    </submittedName>
</protein>
<dbReference type="STRING" id="1075417.SAMN05421823_103575"/>
<accession>A0A1G9ESZ8</accession>
<keyword evidence="2" id="KW-1185">Reference proteome</keyword>
<evidence type="ECO:0000313" key="1">
    <source>
        <dbReference type="EMBL" id="SDK79181.1"/>
    </source>
</evidence>
<keyword evidence="1" id="KW-0449">Lipoprotein</keyword>
<proteinExistence type="predicted"/>
<organism evidence="1 2">
    <name type="scientific">Catalinimonas alkaloidigena</name>
    <dbReference type="NCBI Taxonomy" id="1075417"/>
    <lineage>
        <taxon>Bacteria</taxon>
        <taxon>Pseudomonadati</taxon>
        <taxon>Bacteroidota</taxon>
        <taxon>Cytophagia</taxon>
        <taxon>Cytophagales</taxon>
        <taxon>Catalimonadaceae</taxon>
        <taxon>Catalinimonas</taxon>
    </lineage>
</organism>
<evidence type="ECO:0000313" key="2">
    <source>
        <dbReference type="Proteomes" id="UP000198510"/>
    </source>
</evidence>
<dbReference type="Pfam" id="PF25594">
    <property type="entry name" value="GldB_lipo"/>
    <property type="match status" value="1"/>
</dbReference>